<dbReference type="PANTHER" id="PTHR20971:SF0">
    <property type="entry name" value="U6 SNRNA-ASSOCIATED SM-LIKE PROTEIN LSM5"/>
    <property type="match status" value="1"/>
</dbReference>
<dbReference type="InterPro" id="IPR001163">
    <property type="entry name" value="Sm_dom_euk/arc"/>
</dbReference>
<dbReference type="InterPro" id="IPR033871">
    <property type="entry name" value="LSm5"/>
</dbReference>
<dbReference type="InParanoid" id="A0A1V8T861"/>
<evidence type="ECO:0000313" key="11">
    <source>
        <dbReference type="EMBL" id="OQO07474.1"/>
    </source>
</evidence>
<evidence type="ECO:0000259" key="10">
    <source>
        <dbReference type="PROSITE" id="PS52002"/>
    </source>
</evidence>
<dbReference type="AlphaFoldDB" id="A0A1V8T861"/>
<protein>
    <recommendedName>
        <fullName evidence="10">Sm domain-containing protein</fullName>
    </recommendedName>
</protein>
<feature type="domain" description="Sm" evidence="10">
    <location>
        <begin position="6"/>
        <end position="78"/>
    </location>
</feature>
<dbReference type="SUPFAM" id="SSF51735">
    <property type="entry name" value="NAD(P)-binding Rossmann-fold domains"/>
    <property type="match status" value="1"/>
</dbReference>
<dbReference type="Proteomes" id="UP000192596">
    <property type="component" value="Unassembled WGS sequence"/>
</dbReference>
<evidence type="ECO:0000256" key="3">
    <source>
        <dbReference type="ARBA" id="ARBA00022664"/>
    </source>
</evidence>
<comment type="caution">
    <text evidence="11">The sequence shown here is derived from an EMBL/GenBank/DDBJ whole genome shotgun (WGS) entry which is preliminary data.</text>
</comment>
<dbReference type="PROSITE" id="PS52002">
    <property type="entry name" value="SM"/>
    <property type="match status" value="1"/>
</dbReference>
<evidence type="ECO:0000256" key="6">
    <source>
        <dbReference type="ARBA" id="ARBA00022990"/>
    </source>
</evidence>
<keyword evidence="7" id="KW-0508">mRNA splicing</keyword>
<keyword evidence="6" id="KW-0007">Acetylation</keyword>
<dbReference type="GO" id="GO:0046540">
    <property type="term" value="C:U4/U6 x U5 tri-snRNP complex"/>
    <property type="evidence" value="ECO:0007669"/>
    <property type="project" value="TreeGrafter"/>
</dbReference>
<dbReference type="CDD" id="cd01732">
    <property type="entry name" value="LSm5"/>
    <property type="match status" value="1"/>
</dbReference>
<dbReference type="GO" id="GO:0000398">
    <property type="term" value="P:mRNA splicing, via spliceosome"/>
    <property type="evidence" value="ECO:0007669"/>
    <property type="project" value="TreeGrafter"/>
</dbReference>
<evidence type="ECO:0000256" key="5">
    <source>
        <dbReference type="ARBA" id="ARBA00022884"/>
    </source>
</evidence>
<proteinExistence type="inferred from homology"/>
<evidence type="ECO:0000313" key="12">
    <source>
        <dbReference type="Proteomes" id="UP000192596"/>
    </source>
</evidence>
<dbReference type="FunFam" id="2.30.30.100:FF:000003">
    <property type="entry name" value="U6 snRNA-associated Sm-like protein LSm5"/>
    <property type="match status" value="1"/>
</dbReference>
<dbReference type="Gene3D" id="3.40.50.720">
    <property type="entry name" value="NAD(P)-binding Rossmann-like Domain"/>
    <property type="match status" value="1"/>
</dbReference>
<dbReference type="EMBL" id="NAJO01000014">
    <property type="protein sequence ID" value="OQO07474.1"/>
    <property type="molecule type" value="Genomic_DNA"/>
</dbReference>
<name>A0A1V8T861_9PEZI</name>
<comment type="similarity">
    <text evidence="2">Belongs to the snRNP Sm proteins family.</text>
</comment>
<dbReference type="STRING" id="1507870.A0A1V8T861"/>
<keyword evidence="8" id="KW-0539">Nucleus</keyword>
<dbReference type="InterPro" id="IPR036291">
    <property type="entry name" value="NAD(P)-bd_dom_sf"/>
</dbReference>
<dbReference type="InterPro" id="IPR010920">
    <property type="entry name" value="LSM_dom_sf"/>
</dbReference>
<dbReference type="GO" id="GO:1990726">
    <property type="term" value="C:Lsm1-7-Pat1 complex"/>
    <property type="evidence" value="ECO:0007669"/>
    <property type="project" value="TreeGrafter"/>
</dbReference>
<dbReference type="OrthoDB" id="63935at2759"/>
<evidence type="ECO:0000256" key="2">
    <source>
        <dbReference type="ARBA" id="ARBA00006850"/>
    </source>
</evidence>
<dbReference type="InterPro" id="IPR047575">
    <property type="entry name" value="Sm"/>
</dbReference>
<keyword evidence="12" id="KW-1185">Reference proteome</keyword>
<keyword evidence="3" id="KW-0507">mRNA processing</keyword>
<evidence type="ECO:0000256" key="9">
    <source>
        <dbReference type="ARBA" id="ARBA00023274"/>
    </source>
</evidence>
<reference evidence="12" key="1">
    <citation type="submission" date="2017-03" db="EMBL/GenBank/DDBJ databases">
        <title>Genomes of endolithic fungi from Antarctica.</title>
        <authorList>
            <person name="Coleine C."/>
            <person name="Masonjones S."/>
            <person name="Stajich J.E."/>
        </authorList>
    </citation>
    <scope>NUCLEOTIDE SEQUENCE [LARGE SCALE GENOMIC DNA]</scope>
    <source>
        <strain evidence="12">CCFEE 5527</strain>
    </source>
</reference>
<evidence type="ECO:0000256" key="7">
    <source>
        <dbReference type="ARBA" id="ARBA00023187"/>
    </source>
</evidence>
<dbReference type="Gene3D" id="2.30.30.100">
    <property type="match status" value="1"/>
</dbReference>
<evidence type="ECO:0000256" key="4">
    <source>
        <dbReference type="ARBA" id="ARBA00022728"/>
    </source>
</evidence>
<evidence type="ECO:0000256" key="1">
    <source>
        <dbReference type="ARBA" id="ARBA00004123"/>
    </source>
</evidence>
<dbReference type="Pfam" id="PF01423">
    <property type="entry name" value="LSM"/>
    <property type="match status" value="1"/>
</dbReference>
<accession>A0A1V8T861</accession>
<keyword evidence="5" id="KW-0694">RNA-binding</keyword>
<dbReference type="GO" id="GO:0005688">
    <property type="term" value="C:U6 snRNP"/>
    <property type="evidence" value="ECO:0007669"/>
    <property type="project" value="TreeGrafter"/>
</dbReference>
<comment type="subcellular location">
    <subcellularLocation>
        <location evidence="1">Nucleus</location>
    </subcellularLocation>
</comment>
<sequence>MASQLMPLELIDRCIGSRIQVIMKGDKEFSGVLSGFDDFVNMVLEDVTEHDYDGTTTKLSKILLNGNNICMARHTLNSNFVLSRTDCGDSAGFCLAAALKAGYHCSALARTPSKLSASMTAKGVSQETQDRYLTITQGDIRNSEAVERTLVINGAVVDTVVSGVGATAIKFVFSLYPMVLADETICRDAMTNILAALRAVTASSTAQKPLLIPVSTTGIPAPGKPRDIPLLWIPFYKWLLHSPHVDKEVMDSLVRQEVRKPESERAIRASVTVRPSFFAGSTKGWQSLRVGTDDEPARGYFTERQDVGEWMFEKLIKGEPEREWVDGGVHLTH</sequence>
<evidence type="ECO:0000256" key="8">
    <source>
        <dbReference type="ARBA" id="ARBA00023242"/>
    </source>
</evidence>
<keyword evidence="9" id="KW-0687">Ribonucleoprotein</keyword>
<dbReference type="GO" id="GO:0005681">
    <property type="term" value="C:spliceosomal complex"/>
    <property type="evidence" value="ECO:0007669"/>
    <property type="project" value="UniProtKB-KW"/>
</dbReference>
<dbReference type="SUPFAM" id="SSF50182">
    <property type="entry name" value="Sm-like ribonucleoproteins"/>
    <property type="match status" value="1"/>
</dbReference>
<dbReference type="SMART" id="SM00651">
    <property type="entry name" value="Sm"/>
    <property type="match status" value="1"/>
</dbReference>
<dbReference type="GO" id="GO:0003723">
    <property type="term" value="F:RNA binding"/>
    <property type="evidence" value="ECO:0007669"/>
    <property type="project" value="UniProtKB-KW"/>
</dbReference>
<dbReference type="PANTHER" id="PTHR20971">
    <property type="entry name" value="U6 SNRNA-ASSOCIATED PROTEIN"/>
    <property type="match status" value="1"/>
</dbReference>
<organism evidence="11 12">
    <name type="scientific">Cryoendolithus antarcticus</name>
    <dbReference type="NCBI Taxonomy" id="1507870"/>
    <lineage>
        <taxon>Eukaryota</taxon>
        <taxon>Fungi</taxon>
        <taxon>Dikarya</taxon>
        <taxon>Ascomycota</taxon>
        <taxon>Pezizomycotina</taxon>
        <taxon>Dothideomycetes</taxon>
        <taxon>Dothideomycetidae</taxon>
        <taxon>Cladosporiales</taxon>
        <taxon>Cladosporiaceae</taxon>
        <taxon>Cryoendolithus</taxon>
    </lineage>
</organism>
<gene>
    <name evidence="11" type="ORF">B0A48_07171</name>
</gene>
<keyword evidence="4" id="KW-0747">Spliceosome</keyword>